<organism evidence="1 2">
    <name type="scientific">Rothia nasimurium</name>
    <dbReference type="NCBI Taxonomy" id="85336"/>
    <lineage>
        <taxon>Bacteria</taxon>
        <taxon>Bacillati</taxon>
        <taxon>Actinomycetota</taxon>
        <taxon>Actinomycetes</taxon>
        <taxon>Micrococcales</taxon>
        <taxon>Micrococcaceae</taxon>
        <taxon>Rothia</taxon>
    </lineage>
</organism>
<dbReference type="Gene3D" id="3.40.630.30">
    <property type="match status" value="1"/>
</dbReference>
<dbReference type="RefSeq" id="WP_135013865.1">
    <property type="nucleotide sequence ID" value="NZ_JADGLK010000057.1"/>
</dbReference>
<dbReference type="InterPro" id="IPR016181">
    <property type="entry name" value="Acyl_CoA_acyltransferase"/>
</dbReference>
<name>A0A4Y9F230_9MICC</name>
<dbReference type="Proteomes" id="UP000297951">
    <property type="component" value="Unassembled WGS sequence"/>
</dbReference>
<evidence type="ECO:0000313" key="2">
    <source>
        <dbReference type="Proteomes" id="UP000297951"/>
    </source>
</evidence>
<dbReference type="OrthoDB" id="4119890at2"/>
<proteinExistence type="predicted"/>
<evidence type="ECO:0008006" key="3">
    <source>
        <dbReference type="Google" id="ProtNLM"/>
    </source>
</evidence>
<gene>
    <name evidence="1" type="ORF">E4U03_11470</name>
</gene>
<accession>A0A4Y9F230</accession>
<reference evidence="1 2" key="1">
    <citation type="submission" date="2019-03" db="EMBL/GenBank/DDBJ databases">
        <title>Diversity of the mouse oral microbiome.</title>
        <authorList>
            <person name="Joseph S."/>
            <person name="Aduse-Opoku J."/>
            <person name="Curtis M."/>
            <person name="Wade W."/>
            <person name="Hashim A."/>
        </authorList>
    </citation>
    <scope>NUCLEOTIDE SEQUENCE [LARGE SCALE GENOMIC DNA]</scope>
    <source>
        <strain evidence="2">irhom_31</strain>
    </source>
</reference>
<dbReference type="SUPFAM" id="SSF55729">
    <property type="entry name" value="Acyl-CoA N-acyltransferases (Nat)"/>
    <property type="match status" value="1"/>
</dbReference>
<comment type="caution">
    <text evidence="1">The sequence shown here is derived from an EMBL/GenBank/DDBJ whole genome shotgun (WGS) entry which is preliminary data.</text>
</comment>
<dbReference type="EMBL" id="SPQC01000057">
    <property type="protein sequence ID" value="TFU20493.1"/>
    <property type="molecule type" value="Genomic_DNA"/>
</dbReference>
<sequence length="97" mass="10856">MYAAALHRGKIAAITALTYPTDTRNVSAWQESTVVMPEHRGLGLSRTLKVLSHTRLLASAPHLRQIITMNSAVNPAIIKVNEELGYRPVWEEICYQN</sequence>
<evidence type="ECO:0000313" key="1">
    <source>
        <dbReference type="EMBL" id="TFU20493.1"/>
    </source>
</evidence>
<dbReference type="AlphaFoldDB" id="A0A4Y9F230"/>
<protein>
    <recommendedName>
        <fullName evidence="3">N-acetyltransferase domain-containing protein</fullName>
    </recommendedName>
</protein>